<dbReference type="PANTHER" id="PTHR10155:SF10">
    <property type="entry name" value="PI3K21B, ISOFORM B"/>
    <property type="match status" value="1"/>
</dbReference>
<dbReference type="SUPFAM" id="SSF55550">
    <property type="entry name" value="SH2 domain"/>
    <property type="match status" value="2"/>
</dbReference>
<feature type="region of interest" description="Disordered" evidence="3">
    <location>
        <begin position="1"/>
        <end position="162"/>
    </location>
</feature>
<evidence type="ECO:0000259" key="4">
    <source>
        <dbReference type="PROSITE" id="PS50001"/>
    </source>
</evidence>
<dbReference type="GO" id="GO:0046935">
    <property type="term" value="F:1-phosphatidylinositol-3-kinase regulator activity"/>
    <property type="evidence" value="ECO:0007669"/>
    <property type="project" value="TreeGrafter"/>
</dbReference>
<dbReference type="Proteomes" id="UP000762676">
    <property type="component" value="Unassembled WGS sequence"/>
</dbReference>
<dbReference type="Pfam" id="PF00017">
    <property type="entry name" value="SH2"/>
    <property type="match status" value="2"/>
</dbReference>
<keyword evidence="1 2" id="KW-0727">SH2 domain</keyword>
<dbReference type="GO" id="GO:0005942">
    <property type="term" value="C:phosphatidylinositol 3-kinase complex"/>
    <property type="evidence" value="ECO:0007669"/>
    <property type="project" value="TreeGrafter"/>
</dbReference>
<protein>
    <submittedName>
        <fullName evidence="5">Phosphatidylinositol 3-kinase regulatory subunit gamma</fullName>
    </submittedName>
</protein>
<feature type="domain" description="SH2" evidence="4">
    <location>
        <begin position="168"/>
        <end position="263"/>
    </location>
</feature>
<dbReference type="InterPro" id="IPR036860">
    <property type="entry name" value="SH2_dom_sf"/>
</dbReference>
<dbReference type="PROSITE" id="PS50001">
    <property type="entry name" value="SH2"/>
    <property type="match status" value="2"/>
</dbReference>
<evidence type="ECO:0000313" key="5">
    <source>
        <dbReference type="EMBL" id="GFR72819.1"/>
    </source>
</evidence>
<dbReference type="InterPro" id="IPR000980">
    <property type="entry name" value="SH2"/>
</dbReference>
<dbReference type="Gene3D" id="3.30.505.10">
    <property type="entry name" value="SH2 domain"/>
    <property type="match status" value="2"/>
</dbReference>
<dbReference type="PRINTS" id="PR00401">
    <property type="entry name" value="SH2DOMAIN"/>
</dbReference>
<keyword evidence="6" id="KW-1185">Reference proteome</keyword>
<feature type="compositionally biased region" description="Polar residues" evidence="3">
    <location>
        <begin position="41"/>
        <end position="66"/>
    </location>
</feature>
<feature type="compositionally biased region" description="Basic and acidic residues" evidence="3">
    <location>
        <begin position="67"/>
        <end position="88"/>
    </location>
</feature>
<comment type="caution">
    <text evidence="5">The sequence shown here is derived from an EMBL/GenBank/DDBJ whole genome shotgun (WGS) entry which is preliminary data.</text>
</comment>
<dbReference type="PANTHER" id="PTHR10155">
    <property type="entry name" value="PHOSPHATIDYLINOSITOL 3-KINASE REGULATORY SUBUNIT"/>
    <property type="match status" value="1"/>
</dbReference>
<accession>A0AAV4FIR1</accession>
<evidence type="ECO:0000256" key="1">
    <source>
        <dbReference type="ARBA" id="ARBA00022999"/>
    </source>
</evidence>
<proteinExistence type="predicted"/>
<dbReference type="GO" id="GO:0046854">
    <property type="term" value="P:phosphatidylinositol phosphate biosynthetic process"/>
    <property type="evidence" value="ECO:0007669"/>
    <property type="project" value="TreeGrafter"/>
</dbReference>
<dbReference type="AlphaFoldDB" id="A0AAV4FIR1"/>
<evidence type="ECO:0000256" key="2">
    <source>
        <dbReference type="PROSITE-ProRule" id="PRU00191"/>
    </source>
</evidence>
<evidence type="ECO:0000256" key="3">
    <source>
        <dbReference type="SAM" id="MobiDB-lite"/>
    </source>
</evidence>
<dbReference type="SMART" id="SM00252">
    <property type="entry name" value="SH2"/>
    <property type="match status" value="2"/>
</dbReference>
<organism evidence="5 6">
    <name type="scientific">Elysia marginata</name>
    <dbReference type="NCBI Taxonomy" id="1093978"/>
    <lineage>
        <taxon>Eukaryota</taxon>
        <taxon>Metazoa</taxon>
        <taxon>Spiralia</taxon>
        <taxon>Lophotrochozoa</taxon>
        <taxon>Mollusca</taxon>
        <taxon>Gastropoda</taxon>
        <taxon>Heterobranchia</taxon>
        <taxon>Euthyneura</taxon>
        <taxon>Panpulmonata</taxon>
        <taxon>Sacoglossa</taxon>
        <taxon>Placobranchoidea</taxon>
        <taxon>Plakobranchidae</taxon>
        <taxon>Elysia</taxon>
    </lineage>
</organism>
<feature type="domain" description="SH2" evidence="4">
    <location>
        <begin position="439"/>
        <end position="543"/>
    </location>
</feature>
<feature type="compositionally biased region" description="Low complexity" evidence="3">
    <location>
        <begin position="112"/>
        <end position="122"/>
    </location>
</feature>
<name>A0AAV4FIR1_9GAST</name>
<sequence length="562" mass="64056">MDEGESLPEYVECKPKSPDASVDDGSKRLRVRPHIPPKPTPRTQKSQSFSAGVTAATNSFNTLTLNDSEHNESKENKAREEEDGKSNIEEEDSSHSYCNAPPKLDSPPPSRPYRQQRLQSSPVISGLSARDIQNNSPASYYRPDSGSSRLSSSPTKNSRDSVTRPLSCYWGVISRTETDEKLRDHPDGSYLIRDSYTPGGYTLTVRQGGQNKCLKIFSTPEGKFGLKMNECRFESIRALVQHYTENTLAEFNRQLTTHLLYPVNKPHKGKINLYHSLALLANNGRALQQARYQYLELMQLQDKVNQQVELAQLRKRGLEVAKEMYASLLNPQHTQDDLDEISGLNKAKREMLLNNESLIMKRHLSFEERIQEAQSSVKNYEDSLTLKKHDLNEVMDSYFDREEQCAHISKQVLDCGVFPELVDCLLDFDNLKKNQDPSLWLVDLNRDEAHKLLADREVGTFLIRRRHEANKPYALSVVSNNEDGSKEVRHCAIYHPQGRGYGFTELGAVFESVEELVSRHENISIKFYFNNKTNIDTPLAYPVYGEEREASRNSFGSKDRTE</sequence>
<reference evidence="5 6" key="1">
    <citation type="journal article" date="2021" name="Elife">
        <title>Chloroplast acquisition without the gene transfer in kleptoplastic sea slugs, Plakobranchus ocellatus.</title>
        <authorList>
            <person name="Maeda T."/>
            <person name="Takahashi S."/>
            <person name="Yoshida T."/>
            <person name="Shimamura S."/>
            <person name="Takaki Y."/>
            <person name="Nagai Y."/>
            <person name="Toyoda A."/>
            <person name="Suzuki Y."/>
            <person name="Arimoto A."/>
            <person name="Ishii H."/>
            <person name="Satoh N."/>
            <person name="Nishiyama T."/>
            <person name="Hasebe M."/>
            <person name="Maruyama T."/>
            <person name="Minagawa J."/>
            <person name="Obokata J."/>
            <person name="Shigenobu S."/>
        </authorList>
    </citation>
    <scope>NUCLEOTIDE SEQUENCE [LARGE SCALE GENOMIC DNA]</scope>
</reference>
<dbReference type="EMBL" id="BMAT01004406">
    <property type="protein sequence ID" value="GFR72819.1"/>
    <property type="molecule type" value="Genomic_DNA"/>
</dbReference>
<evidence type="ECO:0000313" key="6">
    <source>
        <dbReference type="Proteomes" id="UP000762676"/>
    </source>
</evidence>
<gene>
    <name evidence="5" type="ORF">ElyMa_002122800</name>
</gene>